<dbReference type="AlphaFoldDB" id="A0A8H3L6S6"/>
<evidence type="ECO:0000313" key="1">
    <source>
        <dbReference type="EMBL" id="GES82617.1"/>
    </source>
</evidence>
<accession>A0A8H3L6S6</accession>
<protein>
    <submittedName>
        <fullName evidence="1">Uncharacterized protein</fullName>
    </submittedName>
</protein>
<evidence type="ECO:0000313" key="2">
    <source>
        <dbReference type="Proteomes" id="UP000615446"/>
    </source>
</evidence>
<dbReference type="Proteomes" id="UP000615446">
    <property type="component" value="Unassembled WGS sequence"/>
</dbReference>
<reference evidence="1" key="1">
    <citation type="submission" date="2019-10" db="EMBL/GenBank/DDBJ databases">
        <title>Conservation and host-specific expression of non-tandemly repeated heterogenous ribosome RNA gene in arbuscular mycorrhizal fungi.</title>
        <authorList>
            <person name="Maeda T."/>
            <person name="Kobayashi Y."/>
            <person name="Nakagawa T."/>
            <person name="Ezawa T."/>
            <person name="Yamaguchi K."/>
            <person name="Bino T."/>
            <person name="Nishimoto Y."/>
            <person name="Shigenobu S."/>
            <person name="Kawaguchi M."/>
        </authorList>
    </citation>
    <scope>NUCLEOTIDE SEQUENCE</scope>
    <source>
        <strain evidence="1">HR1</strain>
    </source>
</reference>
<organism evidence="1 2">
    <name type="scientific">Rhizophagus clarus</name>
    <dbReference type="NCBI Taxonomy" id="94130"/>
    <lineage>
        <taxon>Eukaryota</taxon>
        <taxon>Fungi</taxon>
        <taxon>Fungi incertae sedis</taxon>
        <taxon>Mucoromycota</taxon>
        <taxon>Glomeromycotina</taxon>
        <taxon>Glomeromycetes</taxon>
        <taxon>Glomerales</taxon>
        <taxon>Glomeraceae</taxon>
        <taxon>Rhizophagus</taxon>
    </lineage>
</organism>
<gene>
    <name evidence="1" type="ORF">RCL2_000981000</name>
</gene>
<comment type="caution">
    <text evidence="1">The sequence shown here is derived from an EMBL/GenBank/DDBJ whole genome shotgun (WGS) entry which is preliminary data.</text>
</comment>
<name>A0A8H3L6S6_9GLOM</name>
<proteinExistence type="predicted"/>
<dbReference type="EMBL" id="BLAL01000061">
    <property type="protein sequence ID" value="GES82617.1"/>
    <property type="molecule type" value="Genomic_DNA"/>
</dbReference>
<sequence>MRLDLSKDDGIQISVWLNSDNKTGEVMATAVHENIVSLLQEFLMGMGVKAPNVAICLDITFVPRHATSTVISRPPADTDENPHARIICEIANDDGKTFLPRNAKMTEGFGKHTGDPICDKNDPALYNALNDPRFQINILISNAFFTSSHIFV</sequence>